<dbReference type="Pfam" id="PF01019">
    <property type="entry name" value="G_glu_transpept"/>
    <property type="match status" value="1"/>
</dbReference>
<dbReference type="PANTHER" id="PTHR43881">
    <property type="entry name" value="GAMMA-GLUTAMYLTRANSPEPTIDASE (AFU_ORTHOLOGUE AFUA_4G13580)"/>
    <property type="match status" value="1"/>
</dbReference>
<reference evidence="2" key="1">
    <citation type="submission" date="2009-11" db="EMBL/GenBank/DDBJ databases">
        <title>The complete chromosome 1 of Sphaerobacter thermophilus DSM 20745.</title>
        <authorList>
            <person name="Lucas S."/>
            <person name="Copeland A."/>
            <person name="Lapidus A."/>
            <person name="Glavina del Rio T."/>
            <person name="Dalin E."/>
            <person name="Tice H."/>
            <person name="Bruce D."/>
            <person name="Goodwin L."/>
            <person name="Pitluck S."/>
            <person name="Kyrpides N."/>
            <person name="Mavromatis K."/>
            <person name="Ivanova N."/>
            <person name="Mikhailova N."/>
            <person name="LaButti K.M."/>
            <person name="Clum A."/>
            <person name="Sun H.I."/>
            <person name="Brettin T."/>
            <person name="Detter J.C."/>
            <person name="Han C."/>
            <person name="Larimer F."/>
            <person name="Land M."/>
            <person name="Hauser L."/>
            <person name="Markowitz V."/>
            <person name="Cheng J.F."/>
            <person name="Hugenholtz P."/>
            <person name="Woyke T."/>
            <person name="Wu D."/>
            <person name="Steenblock K."/>
            <person name="Schneider S."/>
            <person name="Pukall R."/>
            <person name="Goeker M."/>
            <person name="Klenk H.P."/>
            <person name="Eisen J.A."/>
        </authorList>
    </citation>
    <scope>NUCLEOTIDE SEQUENCE [LARGE SCALE GENOMIC DNA]</scope>
    <source>
        <strain evidence="2">ATCC 49802 / DSM 20745 / S 6022</strain>
    </source>
</reference>
<keyword evidence="1" id="KW-0808">Transferase</keyword>
<dbReference type="MEROPS" id="T03.014"/>
<dbReference type="KEGG" id="sti:Sthe_0666"/>
<dbReference type="GO" id="GO:0103068">
    <property type="term" value="F:leukotriene C4 gamma-glutamyl transferase activity"/>
    <property type="evidence" value="ECO:0007669"/>
    <property type="project" value="UniProtKB-EC"/>
</dbReference>
<proteinExistence type="predicted"/>
<dbReference type="eggNOG" id="COG0405">
    <property type="taxonomic scope" value="Bacteria"/>
</dbReference>
<dbReference type="EC" id="2.3.2.2" evidence="1"/>
<sequence>MATMPVRRTSHRPPIQARHYVAASGHYLATTAALRILAQGGNAIDAGVAAGICLNVLLPDLTSFGGVAPIMVYHRATDELKVITGLGCWGRSASLEVFLEEEQGEIPVGVRRSVVPGAPDAWLTALARYGKLSFAEVVQPAIELCEGGFPVYPSLHRNIAKEADVISRWPSTAAIFLPGGEVPAVGDVLRQPDLARTFRRMIAAERAAAGRGRVAGIEAARDLFYRGDIGKEIAEFITREGGFVSEEDMAEFHVDVEDPVHTSYRGVDVFACGPWCQGPVIPQTLNVLEGFDLRAMGHNSADYVHTVVSALDLAFSDREAYYGDPKFVDVPLDILLSKEYAARQRERIDPARAFGAMPEPGLGRAGATPEGADARVPLQPDTSYVCVVDEEGNAFSATPSDGIGSTPVVPGLGLLCSGRGSQSWLIPEHASSLQPGKRPRLTPNPAIAFRDGRVWMPFGTPGADMQPQSMIQVLLNVLEFGMDIQEAIEQPRFGTFNYPESFWPHTYRPGALMLEARIPPEVAEELRGRGYDVTMWPEWTRITGNVCAIMIDHDRGTLTGGADARAEAYAAGW</sequence>
<evidence type="ECO:0000313" key="1">
    <source>
        <dbReference type="EMBL" id="ACZ38103.1"/>
    </source>
</evidence>
<gene>
    <name evidence="1" type="ordered locus">Sthe_0666</name>
</gene>
<dbReference type="Gene3D" id="3.60.20.40">
    <property type="match status" value="1"/>
</dbReference>
<dbReference type="Proteomes" id="UP000002027">
    <property type="component" value="Chromosome 1"/>
</dbReference>
<dbReference type="AlphaFoldDB" id="D1C1I6"/>
<dbReference type="Gene3D" id="1.10.246.130">
    <property type="match status" value="1"/>
</dbReference>
<protein>
    <submittedName>
        <fullName evidence="1">Gamma-glutamyltransferase</fullName>
        <ecNumber evidence="1">2.3.2.2</ecNumber>
    </submittedName>
</protein>
<dbReference type="InParanoid" id="D1C1I6"/>
<dbReference type="RefSeq" id="WP_012871150.1">
    <property type="nucleotide sequence ID" value="NC_013523.1"/>
</dbReference>
<accession>D1C1I6</accession>
<reference evidence="1 2" key="2">
    <citation type="journal article" date="2010" name="Stand. Genomic Sci.">
        <title>Complete genome sequence of Desulfohalobium retbaense type strain (HR(100)).</title>
        <authorList>
            <person name="Spring S."/>
            <person name="Nolan M."/>
            <person name="Lapidus A."/>
            <person name="Glavina Del Rio T."/>
            <person name="Copeland A."/>
            <person name="Tice H."/>
            <person name="Cheng J.F."/>
            <person name="Lucas S."/>
            <person name="Land M."/>
            <person name="Chen F."/>
            <person name="Bruce D."/>
            <person name="Goodwin L."/>
            <person name="Pitluck S."/>
            <person name="Ivanova N."/>
            <person name="Mavromatis K."/>
            <person name="Mikhailova N."/>
            <person name="Pati A."/>
            <person name="Chen A."/>
            <person name="Palaniappan K."/>
            <person name="Hauser L."/>
            <person name="Chang Y.J."/>
            <person name="Jeffries C.D."/>
            <person name="Munk C."/>
            <person name="Kiss H."/>
            <person name="Chain P."/>
            <person name="Han C."/>
            <person name="Brettin T."/>
            <person name="Detter J.C."/>
            <person name="Schuler E."/>
            <person name="Goker M."/>
            <person name="Rohde M."/>
            <person name="Bristow J."/>
            <person name="Eisen J.A."/>
            <person name="Markowitz V."/>
            <person name="Hugenholtz P."/>
            <person name="Kyrpides N.C."/>
            <person name="Klenk H.P."/>
        </authorList>
    </citation>
    <scope>NUCLEOTIDE SEQUENCE [LARGE SCALE GENOMIC DNA]</scope>
    <source>
        <strain evidence="2">ATCC 49802 / DSM 20745 / S 6022</strain>
    </source>
</reference>
<keyword evidence="2" id="KW-1185">Reference proteome</keyword>
<evidence type="ECO:0000313" key="2">
    <source>
        <dbReference type="Proteomes" id="UP000002027"/>
    </source>
</evidence>
<dbReference type="InterPro" id="IPR043137">
    <property type="entry name" value="GGT_ssub_C"/>
</dbReference>
<keyword evidence="1" id="KW-0012">Acyltransferase</keyword>
<dbReference type="HOGENOM" id="CLU_014813_3_2_0"/>
<dbReference type="STRING" id="479434.Sthe_0666"/>
<dbReference type="PRINTS" id="PR01210">
    <property type="entry name" value="GGTRANSPTASE"/>
</dbReference>
<organism evidence="1 2">
    <name type="scientific">Sphaerobacter thermophilus (strain ATCC 49802 / DSM 20745 / KCCM 41009 / NCIMB 13125 / S 6022)</name>
    <dbReference type="NCBI Taxonomy" id="479434"/>
    <lineage>
        <taxon>Bacteria</taxon>
        <taxon>Pseudomonadati</taxon>
        <taxon>Thermomicrobiota</taxon>
        <taxon>Thermomicrobia</taxon>
        <taxon>Sphaerobacterales</taxon>
        <taxon>Sphaerobacterineae</taxon>
        <taxon>Sphaerobacteraceae</taxon>
        <taxon>Sphaerobacter</taxon>
    </lineage>
</organism>
<name>D1C1I6_SPHTD</name>
<dbReference type="SUPFAM" id="SSF56235">
    <property type="entry name" value="N-terminal nucleophile aminohydrolases (Ntn hydrolases)"/>
    <property type="match status" value="1"/>
</dbReference>
<dbReference type="PANTHER" id="PTHR43881:SF1">
    <property type="entry name" value="GAMMA-GLUTAMYLTRANSPEPTIDASE (AFU_ORTHOLOGUE AFUA_4G13580)"/>
    <property type="match status" value="1"/>
</dbReference>
<dbReference type="InterPro" id="IPR029055">
    <property type="entry name" value="Ntn_hydrolases_N"/>
</dbReference>
<dbReference type="EMBL" id="CP001823">
    <property type="protein sequence ID" value="ACZ38103.1"/>
    <property type="molecule type" value="Genomic_DNA"/>
</dbReference>
<dbReference type="InterPro" id="IPR052896">
    <property type="entry name" value="GGT-like_enzyme"/>
</dbReference>
<dbReference type="InterPro" id="IPR043138">
    <property type="entry name" value="GGT_lsub"/>
</dbReference>